<name>A0A6J6K1L4_9ZZZZ</name>
<dbReference type="InterPro" id="IPR056003">
    <property type="entry name" value="CT398_CC_hairpin"/>
</dbReference>
<dbReference type="Gene3D" id="1.10.287.1490">
    <property type="match status" value="1"/>
</dbReference>
<protein>
    <submittedName>
        <fullName evidence="4">Unannotated protein</fullName>
    </submittedName>
</protein>
<keyword evidence="1" id="KW-0175">Coiled coil</keyword>
<dbReference type="PANTHER" id="PTHR39082">
    <property type="entry name" value="PHOSPHOLIPASE C-BETA-2-RELATED"/>
    <property type="match status" value="1"/>
</dbReference>
<feature type="coiled-coil region" evidence="1">
    <location>
        <begin position="44"/>
        <end position="71"/>
    </location>
</feature>
<gene>
    <name evidence="4" type="ORF">UFOPK2155_00650</name>
</gene>
<dbReference type="PANTHER" id="PTHR39082:SF1">
    <property type="entry name" value="SCAVENGER RECEPTOR CLASS A MEMBER 3"/>
    <property type="match status" value="1"/>
</dbReference>
<feature type="domain" description="CT398-like coiled coil hairpin" evidence="3">
    <location>
        <begin position="15"/>
        <end position="192"/>
    </location>
</feature>
<dbReference type="InterPro" id="IPR003743">
    <property type="entry name" value="Zf-RING_7"/>
</dbReference>
<accession>A0A6J6K1L4</accession>
<sequence>MKATLSDQRAILDIQNFDFTQATLNNKAANLPEIAAINSLTIKANNARDLRIAAETELSDVKRELLRAEGDVEQIVTRITRDETRLASGTGAPKELEQLQHELGSLAARRSELEEIELEIMMRIDVIKERITEQSDLESALAAEITELEIKKANEMAVISTDLESITSERASVVASTNSELVALYEKIRAANNGTGAAALIGNQCKGCHLTINTVELQRIAGLAEDEVVRCEECRCILVRGL</sequence>
<organism evidence="4">
    <name type="scientific">freshwater metagenome</name>
    <dbReference type="NCBI Taxonomy" id="449393"/>
    <lineage>
        <taxon>unclassified sequences</taxon>
        <taxon>metagenomes</taxon>
        <taxon>ecological metagenomes</taxon>
    </lineage>
</organism>
<dbReference type="InterPro" id="IPR052376">
    <property type="entry name" value="Oxidative_Scav/Glycosyltrans"/>
</dbReference>
<proteinExistence type="predicted"/>
<dbReference type="AlphaFoldDB" id="A0A6J6K1L4"/>
<feature type="domain" description="C4-type zinc ribbon" evidence="2">
    <location>
        <begin position="205"/>
        <end position="238"/>
    </location>
</feature>
<evidence type="ECO:0000256" key="1">
    <source>
        <dbReference type="SAM" id="Coils"/>
    </source>
</evidence>
<evidence type="ECO:0000313" key="4">
    <source>
        <dbReference type="EMBL" id="CAB4642275.1"/>
    </source>
</evidence>
<reference evidence="4" key="1">
    <citation type="submission" date="2020-05" db="EMBL/GenBank/DDBJ databases">
        <authorList>
            <person name="Chiriac C."/>
            <person name="Salcher M."/>
            <person name="Ghai R."/>
            <person name="Kavagutti S V."/>
        </authorList>
    </citation>
    <scope>NUCLEOTIDE SEQUENCE</scope>
</reference>
<dbReference type="Pfam" id="PF02591">
    <property type="entry name" value="Zn_ribbon_9"/>
    <property type="match status" value="1"/>
</dbReference>
<dbReference type="Pfam" id="PF24481">
    <property type="entry name" value="CT398_CC"/>
    <property type="match status" value="1"/>
</dbReference>
<evidence type="ECO:0000259" key="3">
    <source>
        <dbReference type="Pfam" id="PF24481"/>
    </source>
</evidence>
<evidence type="ECO:0000259" key="2">
    <source>
        <dbReference type="Pfam" id="PF02591"/>
    </source>
</evidence>
<dbReference type="EMBL" id="CAEZVX010000088">
    <property type="protein sequence ID" value="CAB4642275.1"/>
    <property type="molecule type" value="Genomic_DNA"/>
</dbReference>